<accession>A0A8H5EL82</accession>
<dbReference type="InterPro" id="IPR002110">
    <property type="entry name" value="Ankyrin_rpt"/>
</dbReference>
<dbReference type="AlphaFoldDB" id="A0A8H5EL82"/>
<gene>
    <name evidence="2" type="ORF">FOXYS1_4255</name>
</gene>
<dbReference type="PANTHER" id="PTHR24133:SF40">
    <property type="entry name" value="ANKYRIN REPEAT DOMAIN 44"/>
    <property type="match status" value="1"/>
</dbReference>
<organism evidence="2 3">
    <name type="scientific">Fusarium oxysporum</name>
    <name type="common">Fusarium vascular wilt</name>
    <dbReference type="NCBI Taxonomy" id="5507"/>
    <lineage>
        <taxon>Eukaryota</taxon>
        <taxon>Fungi</taxon>
        <taxon>Dikarya</taxon>
        <taxon>Ascomycota</taxon>
        <taxon>Pezizomycotina</taxon>
        <taxon>Sordariomycetes</taxon>
        <taxon>Hypocreomycetidae</taxon>
        <taxon>Hypocreales</taxon>
        <taxon>Nectriaceae</taxon>
        <taxon>Fusarium</taxon>
        <taxon>Fusarium oxysporum species complex</taxon>
    </lineage>
</organism>
<dbReference type="InterPro" id="IPR052391">
    <property type="entry name" value="E3_Ligase-Neurotoxin"/>
</dbReference>
<dbReference type="SUPFAM" id="SSF48403">
    <property type="entry name" value="Ankyrin repeat"/>
    <property type="match status" value="2"/>
</dbReference>
<protein>
    <submittedName>
        <fullName evidence="2">Uncharacterized protein</fullName>
    </submittedName>
</protein>
<dbReference type="EMBL" id="JAAFOW010000648">
    <property type="protein sequence ID" value="KAF5264935.1"/>
    <property type="molecule type" value="Genomic_DNA"/>
</dbReference>
<keyword evidence="1" id="KW-0040">ANK repeat</keyword>
<dbReference type="PANTHER" id="PTHR24133">
    <property type="entry name" value="ANKYRIN DOMAIN-CONTAINING"/>
    <property type="match status" value="1"/>
</dbReference>
<dbReference type="PROSITE" id="PS50088">
    <property type="entry name" value="ANK_REPEAT"/>
    <property type="match status" value="2"/>
</dbReference>
<feature type="repeat" description="ANK" evidence="1">
    <location>
        <begin position="479"/>
        <end position="511"/>
    </location>
</feature>
<dbReference type="Proteomes" id="UP000558688">
    <property type="component" value="Unassembled WGS sequence"/>
</dbReference>
<feature type="repeat" description="ANK" evidence="1">
    <location>
        <begin position="446"/>
        <end position="478"/>
    </location>
</feature>
<comment type="caution">
    <text evidence="2">The sequence shown here is derived from an EMBL/GenBank/DDBJ whole genome shotgun (WGS) entry which is preliminary data.</text>
</comment>
<evidence type="ECO:0000313" key="2">
    <source>
        <dbReference type="EMBL" id="KAF5264935.1"/>
    </source>
</evidence>
<evidence type="ECO:0000256" key="1">
    <source>
        <dbReference type="PROSITE-ProRule" id="PRU00023"/>
    </source>
</evidence>
<proteinExistence type="predicted"/>
<dbReference type="PROSITE" id="PS50297">
    <property type="entry name" value="ANK_REP_REGION"/>
    <property type="match status" value="2"/>
</dbReference>
<dbReference type="InterPro" id="IPR036770">
    <property type="entry name" value="Ankyrin_rpt-contain_sf"/>
</dbReference>
<name>A0A8H5EL82_FUSOX</name>
<sequence length="836" mass="93995">MLATSFVSLSFEEICEAISLEEDATTLEDDEIVKEEELLRWCSSLVRSKNIFTSDHEYPQLKEYAVSHEDGIDFFSFLCLRFLTMEDIERFSPSRDTTRAISCILAQRRRRTFYEPSVLTWAEIFIELVKAGVSITAQDMQLFSIRYNQYLQMPSVTSETSQMWSRFPQFFNVLDIDPKHPGWNALHLALLERSYRVLDPFLAFGLDPRAYRPDGFKPVHMCCRENTCGALLALLRFGGSTLNTDNLGRTVWHLAAEMNSVTVMEELLDLGNVDVALNMTSKPHEMAICAAATRLHLEAVCLLLPFCKTEEYWTSSKALSLILYEPGFSEATQSLHRFGILSQTSCVLDLFLERPNLNHLLPTLLDAYLAEGGAGSHKQHSVLDIPLASHNTDGLMIMLNKLQGKALGQGEVTKLFRDISGSRIFESTSTLDSLSAIINQGDTLYPNRTPLFLAAAQNNVKAANALLIHGADVDIADDRNCTPLFVASEHGSAEVVELLLSRGAHVGVMNTSSHELLDVAFVQKSWKVVDILLAAGLPSNRINSEGRNLLMLMTLWACVPGTKPNIGLFKQLLDHGVDLYLCDKFGYSASHCLFTSPCRCYLLFMLNMRLDLQVGKLSSWPDHFFSNGVDTLVAITYNLRYVKPSVKIEGVHQLCGLRTPGAHSLLCRAACWGSVTAIQNFVKLGIGDIEHHCREHGSPLNAAIQSHRLEAVKFLMIHGAKVPDYLCKPKNSSLSTANPGFVIRQWLFVGRYTEKRRISFNLLNEETEIKSWSGVWVARVPLRWQKRSSVESISEYAKRRHWVEIEYKSSTVRDAQLVRRKERCGSMSSVERQGYC</sequence>
<dbReference type="Gene3D" id="1.25.40.20">
    <property type="entry name" value="Ankyrin repeat-containing domain"/>
    <property type="match status" value="3"/>
</dbReference>
<evidence type="ECO:0000313" key="3">
    <source>
        <dbReference type="Proteomes" id="UP000558688"/>
    </source>
</evidence>
<dbReference type="Pfam" id="PF12796">
    <property type="entry name" value="Ank_2"/>
    <property type="match status" value="1"/>
</dbReference>
<dbReference type="SMART" id="SM00248">
    <property type="entry name" value="ANK"/>
    <property type="match status" value="8"/>
</dbReference>
<reference evidence="2" key="1">
    <citation type="submission" date="2020-02" db="EMBL/GenBank/DDBJ databases">
        <title>Identification and distribution of gene clusters putatively required for synthesis of sphingolipid metabolism inhibitors in phylogenetically diverse species of the filamentous fungus Fusarium.</title>
        <authorList>
            <person name="Kim H.-S."/>
            <person name="Busman M."/>
            <person name="Brown D.W."/>
            <person name="Divon H."/>
            <person name="Uhlig S."/>
            <person name="Proctor R.H."/>
        </authorList>
    </citation>
    <scope>NUCLEOTIDE SEQUENCE [LARGE SCALE GENOMIC DNA]</scope>
    <source>
        <strain evidence="2">NRRL 39464</strain>
    </source>
</reference>